<evidence type="ECO:0000256" key="1">
    <source>
        <dbReference type="SAM" id="MobiDB-lite"/>
    </source>
</evidence>
<dbReference type="EnsemblFungi" id="MVLG_00897T0">
    <property type="protein sequence ID" value="MVLG_00897T0"/>
    <property type="gene ID" value="MVLG_00897"/>
</dbReference>
<keyword evidence="5" id="KW-1185">Reference proteome</keyword>
<dbReference type="InParanoid" id="U5H0G4"/>
<reference evidence="3 5" key="3">
    <citation type="journal article" date="2015" name="BMC Genomics">
        <title>Sex and parasites: genomic and transcriptomic analysis of Microbotryum lychnidis-dioicae, the biotrophic and plant-castrating anther smut fungus.</title>
        <authorList>
            <person name="Perlin M.H."/>
            <person name="Amselem J."/>
            <person name="Fontanillas E."/>
            <person name="Toh S.S."/>
            <person name="Chen Z."/>
            <person name="Goldberg J."/>
            <person name="Duplessis S."/>
            <person name="Henrissat B."/>
            <person name="Young S."/>
            <person name="Zeng Q."/>
            <person name="Aguileta G."/>
            <person name="Petit E."/>
            <person name="Badouin H."/>
            <person name="Andrews J."/>
            <person name="Razeeq D."/>
            <person name="Gabaldon T."/>
            <person name="Quesneville H."/>
            <person name="Giraud T."/>
            <person name="Hood M.E."/>
            <person name="Schultz D.J."/>
            <person name="Cuomo C.A."/>
        </authorList>
    </citation>
    <scope>NUCLEOTIDE SEQUENCE [LARGE SCALE GENOMIC DNA]</scope>
    <source>
        <strain evidence="3">P1A1 Lamole</strain>
        <strain evidence="5">p1A1 Lamole</strain>
    </source>
</reference>
<dbReference type="HOGENOM" id="CLU_665982_0_0_1"/>
<keyword evidence="2" id="KW-0472">Membrane</keyword>
<accession>U5H0G4</accession>
<gene>
    <name evidence="3" type="ORF">MVLG_00897</name>
</gene>
<dbReference type="STRING" id="683840.U5H0G4"/>
<feature type="transmembrane region" description="Helical" evidence="2">
    <location>
        <begin position="144"/>
        <end position="162"/>
    </location>
</feature>
<keyword evidence="2" id="KW-0812">Transmembrane</keyword>
<evidence type="ECO:0000256" key="2">
    <source>
        <dbReference type="SAM" id="Phobius"/>
    </source>
</evidence>
<name>U5H0G4_USTV1</name>
<sequence>MSHDLHHNRRFLIHRRALPVLSDGAVVQGATPAVELTAPTFAADSGIVVASASGVDASSAVVGAADSVVSTTFLTTTTTTTAPASPSATDGSFAISIIQDEPSVTSASTTTTTAAAASVFSAGPALISASQDAPTGISTVARDGLIAGAVAIGLMLMAWVIYRGCRRRRARAALTASITSDSSSSLDGMSEKSRKVLFLSPPSRAKTTRDFKSSFDNYTATSPGLTTPAGWATFSNTSIPETMHTGVSTIPPLPQPQPSRWSASTYGDSRIPIRPTTPSTAPLSPTLSTPSTPPMGIPITIDPFDDRHIPPTPSTPSPSARGHSIKRKSPPMLPEIRVSVSDSESEEGDMGFTGTGFRPDYAMGTAAPVKAAEETLESPKSGSKIMRGTQTVLRVHNKGDVLDDEYGSPRCRE</sequence>
<evidence type="ECO:0000313" key="3">
    <source>
        <dbReference type="EMBL" id="KDE08791.1"/>
    </source>
</evidence>
<dbReference type="Proteomes" id="UP000017200">
    <property type="component" value="Unassembled WGS sequence"/>
</dbReference>
<evidence type="ECO:0000313" key="4">
    <source>
        <dbReference type="EnsemblFungi" id="MVLG_00897T0"/>
    </source>
</evidence>
<dbReference type="OrthoDB" id="2538239at2759"/>
<feature type="region of interest" description="Disordered" evidence="1">
    <location>
        <begin position="369"/>
        <end position="390"/>
    </location>
</feature>
<organism evidence="3">
    <name type="scientific">Microbotryum lychnidis-dioicae (strain p1A1 Lamole / MvSl-1064)</name>
    <name type="common">Anther smut fungus</name>
    <dbReference type="NCBI Taxonomy" id="683840"/>
    <lineage>
        <taxon>Eukaryota</taxon>
        <taxon>Fungi</taxon>
        <taxon>Dikarya</taxon>
        <taxon>Basidiomycota</taxon>
        <taxon>Pucciniomycotina</taxon>
        <taxon>Microbotryomycetes</taxon>
        <taxon>Microbotryales</taxon>
        <taxon>Microbotryaceae</taxon>
        <taxon>Microbotryum</taxon>
    </lineage>
</organism>
<dbReference type="EMBL" id="GL541647">
    <property type="protein sequence ID" value="KDE08791.1"/>
    <property type="molecule type" value="Genomic_DNA"/>
</dbReference>
<feature type="compositionally biased region" description="Low complexity" evidence="1">
    <location>
        <begin position="276"/>
        <end position="290"/>
    </location>
</feature>
<reference evidence="5" key="1">
    <citation type="submission" date="2010-11" db="EMBL/GenBank/DDBJ databases">
        <title>The genome sequence of Microbotryum violaceum strain p1A1 Lamole.</title>
        <authorList>
            <person name="Cuomo C."/>
            <person name="Perlin M."/>
            <person name="Young S.K."/>
            <person name="Zeng Q."/>
            <person name="Gargeya S."/>
            <person name="Alvarado L."/>
            <person name="Berlin A."/>
            <person name="Chapman S.B."/>
            <person name="Chen Z."/>
            <person name="Freedman E."/>
            <person name="Gellesch M."/>
            <person name="Goldberg J."/>
            <person name="Griggs A."/>
            <person name="Gujja S."/>
            <person name="Heilman E."/>
            <person name="Heiman D."/>
            <person name="Howarth C."/>
            <person name="Mehta T."/>
            <person name="Neiman D."/>
            <person name="Pearson M."/>
            <person name="Roberts A."/>
            <person name="Saif S."/>
            <person name="Shea T."/>
            <person name="Shenoy N."/>
            <person name="Sisk P."/>
            <person name="Stolte C."/>
            <person name="Sykes S."/>
            <person name="White J."/>
            <person name="Yandava C."/>
            <person name="Haas B."/>
            <person name="Nusbaum C."/>
            <person name="Birren B."/>
        </authorList>
    </citation>
    <scope>NUCLEOTIDE SEQUENCE [LARGE SCALE GENOMIC DNA]</scope>
    <source>
        <strain evidence="5">p1A1 Lamole</strain>
    </source>
</reference>
<proteinExistence type="predicted"/>
<evidence type="ECO:0000313" key="5">
    <source>
        <dbReference type="Proteomes" id="UP000017200"/>
    </source>
</evidence>
<protein>
    <submittedName>
        <fullName evidence="3 4">Uncharacterized protein</fullName>
    </submittedName>
</protein>
<reference evidence="3" key="2">
    <citation type="submission" date="2010-11" db="EMBL/GenBank/DDBJ databases">
        <authorList>
            <consortium name="The Broad Institute Genome Sequencing Platform"/>
            <person name="Earl A."/>
            <person name="Ward D."/>
            <person name="Feldgarden M."/>
            <person name="Gevers D."/>
            <person name="Butler R."/>
            <person name="Young S.K."/>
            <person name="Zeng Q."/>
            <person name="Gargeya S."/>
            <person name="Fitzgerald M."/>
            <person name="Haas B."/>
            <person name="Abouelleil A."/>
            <person name="Alvarado L."/>
            <person name="Arachchi H.M."/>
            <person name="Berlin A."/>
            <person name="Brown A."/>
            <person name="Chapman S.B."/>
            <person name="Chen Z."/>
            <person name="Dunbar C."/>
            <person name="Freedman E."/>
            <person name="Gearin G."/>
            <person name="Gellesch M."/>
            <person name="Goldberg J."/>
            <person name="Griggs A."/>
            <person name="Gujja S."/>
            <person name="Heilman E."/>
            <person name="Heiman D."/>
            <person name="Howarth C."/>
            <person name="Larson L."/>
            <person name="Lui A."/>
            <person name="MacDonald P.J.P."/>
            <person name="Mehta T."/>
            <person name="Montmayeur A."/>
            <person name="Murphy C."/>
            <person name="Neiman D."/>
            <person name="Pearson M."/>
            <person name="Priest M."/>
            <person name="Roberts A."/>
            <person name="Saif S."/>
            <person name="Shea T."/>
            <person name="Shenoy N."/>
            <person name="Sisk P."/>
            <person name="Stolte C."/>
            <person name="Sykes S."/>
            <person name="White J."/>
            <person name="Yandava C."/>
            <person name="Wortman J."/>
            <person name="Nusbaum C."/>
            <person name="Birren B."/>
        </authorList>
    </citation>
    <scope>NUCLEOTIDE SEQUENCE</scope>
    <source>
        <strain evidence="3">P1A1 Lamole</strain>
    </source>
</reference>
<feature type="region of interest" description="Disordered" evidence="1">
    <location>
        <begin position="273"/>
        <end position="334"/>
    </location>
</feature>
<dbReference type="AlphaFoldDB" id="U5H0G4"/>
<keyword evidence="2" id="KW-1133">Transmembrane helix</keyword>
<reference evidence="4" key="4">
    <citation type="submission" date="2015-06" db="UniProtKB">
        <authorList>
            <consortium name="EnsemblFungi"/>
        </authorList>
    </citation>
    <scope>IDENTIFICATION</scope>
</reference>
<dbReference type="EMBL" id="AEIJ01000079">
    <property type="status" value="NOT_ANNOTATED_CDS"/>
    <property type="molecule type" value="Genomic_DNA"/>
</dbReference>
<feature type="region of interest" description="Disordered" evidence="1">
    <location>
        <begin position="340"/>
        <end position="359"/>
    </location>
</feature>